<gene>
    <name evidence="3" type="ORF">CHU92_09610</name>
</gene>
<evidence type="ECO:0000259" key="2">
    <source>
        <dbReference type="Pfam" id="PF13739"/>
    </source>
</evidence>
<dbReference type="Gene3D" id="3.90.640.20">
    <property type="entry name" value="Heat-shock cognate protein, ATPase"/>
    <property type="match status" value="1"/>
</dbReference>
<dbReference type="Gene3D" id="3.30.565.40">
    <property type="entry name" value="Fervidobacterium nodosum Rt17-B1 like"/>
    <property type="match status" value="1"/>
</dbReference>
<dbReference type="AlphaFoldDB" id="A0A255Z5D4"/>
<proteinExistence type="predicted"/>
<evidence type="ECO:0000259" key="1">
    <source>
        <dbReference type="Pfam" id="PF11738"/>
    </source>
</evidence>
<dbReference type="Pfam" id="PF13739">
    <property type="entry name" value="PdaC"/>
    <property type="match status" value="1"/>
</dbReference>
<sequence length="263" mass="29465">MKRYYIIAVLLLLATACKKETGNTEAPAEAPKPEGLYFRTETYSKKTSLPCKGGCTSVSIELPVAENIPIVADSINKKIFNTVRGIVYFGEKPSDGKSYEEVMASFIGAYDKMKKDFPNDPMLPWEARINGETAYRSESIVNILIKSYMFTGGAHGYGAERSLLFDATTGRSLTNEDIFTDIKGVTAFAEKKFREKFKVPAGKNINATGFMFEGDKFALPQNIFFTKEGLLLYYNPYEIASYAEQQKELLLPYDEVGIYLKVK</sequence>
<evidence type="ECO:0000313" key="4">
    <source>
        <dbReference type="Proteomes" id="UP000216605"/>
    </source>
</evidence>
<dbReference type="Pfam" id="PF11738">
    <property type="entry name" value="DUF3298"/>
    <property type="match status" value="1"/>
</dbReference>
<dbReference type="InterPro" id="IPR037126">
    <property type="entry name" value="PdaC/RsiV-like_sf"/>
</dbReference>
<evidence type="ECO:0000313" key="3">
    <source>
        <dbReference type="EMBL" id="OYQ36641.1"/>
    </source>
</evidence>
<accession>A0A255Z5D4</accession>
<evidence type="ECO:0008006" key="5">
    <source>
        <dbReference type="Google" id="ProtNLM"/>
    </source>
</evidence>
<feature type="domain" description="DUF3298" evidence="1">
    <location>
        <begin position="177"/>
        <end position="254"/>
    </location>
</feature>
<protein>
    <recommendedName>
        <fullName evidence="5">DUF3298/DUF4163 domain-containing protein</fullName>
    </recommendedName>
</protein>
<comment type="caution">
    <text evidence="3">The sequence shown here is derived from an EMBL/GenBank/DDBJ whole genome shotgun (WGS) entry which is preliminary data.</text>
</comment>
<dbReference type="OrthoDB" id="594879at2"/>
<dbReference type="InterPro" id="IPR021729">
    <property type="entry name" value="DUF3298"/>
</dbReference>
<dbReference type="Proteomes" id="UP000216605">
    <property type="component" value="Unassembled WGS sequence"/>
</dbReference>
<dbReference type="InterPro" id="IPR025303">
    <property type="entry name" value="PdaC"/>
</dbReference>
<dbReference type="PROSITE" id="PS51257">
    <property type="entry name" value="PROKAR_LIPOPROTEIN"/>
    <property type="match status" value="1"/>
</dbReference>
<organism evidence="3 4">
    <name type="scientific">Flavobacterium cyanobacteriorum</name>
    <dbReference type="NCBI Taxonomy" id="2022802"/>
    <lineage>
        <taxon>Bacteria</taxon>
        <taxon>Pseudomonadati</taxon>
        <taxon>Bacteroidota</taxon>
        <taxon>Flavobacteriia</taxon>
        <taxon>Flavobacteriales</taxon>
        <taxon>Flavobacteriaceae</taxon>
        <taxon>Flavobacterium</taxon>
    </lineage>
</organism>
<reference evidence="3 4" key="1">
    <citation type="submission" date="2017-07" db="EMBL/GenBank/DDBJ databases">
        <title>Flavobacterium cyanobacteriorum sp. nov., isolated from cyanobacterial aggregates in a eutrophic lake.</title>
        <authorList>
            <person name="Cai H."/>
        </authorList>
    </citation>
    <scope>NUCLEOTIDE SEQUENCE [LARGE SCALE GENOMIC DNA]</scope>
    <source>
        <strain evidence="3 4">TH021</strain>
    </source>
</reference>
<feature type="domain" description="Deacetylase PdaC" evidence="2">
    <location>
        <begin position="54"/>
        <end position="156"/>
    </location>
</feature>
<dbReference type="EMBL" id="NOXV01000268">
    <property type="protein sequence ID" value="OYQ36641.1"/>
    <property type="molecule type" value="Genomic_DNA"/>
</dbReference>
<name>A0A255Z5D4_9FLAO</name>
<keyword evidence="4" id="KW-1185">Reference proteome</keyword>
<dbReference type="RefSeq" id="WP_094414996.1">
    <property type="nucleotide sequence ID" value="NZ_NOXV01000268.1"/>
</dbReference>